<accession>A0ABU3S5B8</accession>
<organism evidence="2 3">
    <name type="scientific">Bosea rubneri</name>
    <dbReference type="NCBI Taxonomy" id="3075434"/>
    <lineage>
        <taxon>Bacteria</taxon>
        <taxon>Pseudomonadati</taxon>
        <taxon>Pseudomonadota</taxon>
        <taxon>Alphaproteobacteria</taxon>
        <taxon>Hyphomicrobiales</taxon>
        <taxon>Boseaceae</taxon>
        <taxon>Bosea</taxon>
    </lineage>
</organism>
<dbReference type="InterPro" id="IPR000182">
    <property type="entry name" value="GNAT_dom"/>
</dbReference>
<feature type="domain" description="N-acetyltransferase" evidence="1">
    <location>
        <begin position="10"/>
        <end position="166"/>
    </location>
</feature>
<dbReference type="Pfam" id="PF13302">
    <property type="entry name" value="Acetyltransf_3"/>
    <property type="match status" value="1"/>
</dbReference>
<dbReference type="Proteomes" id="UP001254257">
    <property type="component" value="Unassembled WGS sequence"/>
</dbReference>
<dbReference type="InterPro" id="IPR051531">
    <property type="entry name" value="N-acetyltransferase"/>
</dbReference>
<name>A0ABU3S5B8_9HYPH</name>
<reference evidence="2 3" key="1">
    <citation type="submission" date="2023-09" db="EMBL/GenBank/DDBJ databases">
        <title>Whole genome shotgun sequencing (WGS) of Bosea sp. ZW T0_25, isolated from stored onions (Allium cepa).</title>
        <authorList>
            <person name="Stoll D.A."/>
            <person name="Huch M."/>
        </authorList>
    </citation>
    <scope>NUCLEOTIDE SEQUENCE [LARGE SCALE GENOMIC DNA]</scope>
    <source>
        <strain evidence="2 3">ZW T0_25</strain>
    </source>
</reference>
<dbReference type="RefSeq" id="WP_316017848.1">
    <property type="nucleotide sequence ID" value="NZ_JAWDID010000009.1"/>
</dbReference>
<evidence type="ECO:0000313" key="2">
    <source>
        <dbReference type="EMBL" id="MDU0339968.1"/>
    </source>
</evidence>
<dbReference type="PANTHER" id="PTHR43792">
    <property type="entry name" value="GNAT FAMILY, PUTATIVE (AFU_ORTHOLOGUE AFUA_3G00765)-RELATED-RELATED"/>
    <property type="match status" value="1"/>
</dbReference>
<keyword evidence="3" id="KW-1185">Reference proteome</keyword>
<dbReference type="PANTHER" id="PTHR43792:SF1">
    <property type="entry name" value="N-ACETYLTRANSFERASE DOMAIN-CONTAINING PROTEIN"/>
    <property type="match status" value="1"/>
</dbReference>
<proteinExistence type="predicted"/>
<dbReference type="EMBL" id="JAWDID010000009">
    <property type="protein sequence ID" value="MDU0339968.1"/>
    <property type="molecule type" value="Genomic_DNA"/>
</dbReference>
<dbReference type="PROSITE" id="PS51186">
    <property type="entry name" value="GNAT"/>
    <property type="match status" value="1"/>
</dbReference>
<gene>
    <name evidence="2" type="ORF">RKE40_08750</name>
</gene>
<protein>
    <submittedName>
        <fullName evidence="2">GNAT family N-acetyltransferase</fullName>
    </submittedName>
</protein>
<evidence type="ECO:0000259" key="1">
    <source>
        <dbReference type="PROSITE" id="PS51186"/>
    </source>
</evidence>
<dbReference type="Gene3D" id="3.40.630.30">
    <property type="match status" value="1"/>
</dbReference>
<comment type="caution">
    <text evidence="2">The sequence shown here is derived from an EMBL/GenBank/DDBJ whole genome shotgun (WGS) entry which is preliminary data.</text>
</comment>
<dbReference type="InterPro" id="IPR016181">
    <property type="entry name" value="Acyl_CoA_acyltransferase"/>
</dbReference>
<sequence>MIPVLETERLVMRGWKADDFDAMAAFLADEALTRFVGGASGREDAWRRFASMVGHWMLRGHGLWALEAKDDRRVVGWCGLLSPEGWPEPEIGWSLFAGEHGRGYATEAALRARDYAYRDLGWTTLMSLIHSDNRPSIRVAERLGAGFEKPFVIRGSEVGIYRHPAPEPAKSIPANLN</sequence>
<dbReference type="SUPFAM" id="SSF55729">
    <property type="entry name" value="Acyl-CoA N-acyltransferases (Nat)"/>
    <property type="match status" value="1"/>
</dbReference>
<evidence type="ECO:0000313" key="3">
    <source>
        <dbReference type="Proteomes" id="UP001254257"/>
    </source>
</evidence>